<accession>A0A0F9IGA9</accession>
<sequence>MAVVDKKELETKVKEMYRAVAENPNGQFHFEMGRKLAERLGYPTSDLNRLPRKAIDSFAGVGYHFGLADIQEGEHVLDLGSGSGMDVFFAALKVGPSGRVAGVDMTDAQLEKAEALRVQEELQSVSFRKGHIETLPFEEAQFDVVVSNGVINLSPEKEKVFRELSRVLKRDGRLAISDIVSEQELPEGVTCDATLWAACIGGAMQMDQYKTAIERAGLRLVSLEENLQYQFITSSAQGASKKYGVKSISLLATKT</sequence>
<evidence type="ECO:0000256" key="4">
    <source>
        <dbReference type="ARBA" id="ARBA00034521"/>
    </source>
</evidence>
<dbReference type="AlphaFoldDB" id="A0A0F9IGA9"/>
<evidence type="ECO:0000313" key="10">
    <source>
        <dbReference type="EMBL" id="KKL92800.1"/>
    </source>
</evidence>
<comment type="caution">
    <text evidence="10">The sequence shown here is derived from an EMBL/GenBank/DDBJ whole genome shotgun (WGS) entry which is preliminary data.</text>
</comment>
<protein>
    <recommendedName>
        <fullName evidence="5">Arsenite methyltransferase</fullName>
        <ecNumber evidence="4">2.1.1.137</ecNumber>
    </recommendedName>
</protein>
<dbReference type="InterPro" id="IPR025714">
    <property type="entry name" value="Methyltranfer_dom"/>
</dbReference>
<comment type="similarity">
    <text evidence="3">Belongs to the methyltransferase superfamily. Arsenite methyltransferase family.</text>
</comment>
<dbReference type="PANTHER" id="PTHR43675:SF8">
    <property type="entry name" value="ARSENITE METHYLTRANSFERASE"/>
    <property type="match status" value="1"/>
</dbReference>
<dbReference type="CDD" id="cd02440">
    <property type="entry name" value="AdoMet_MTases"/>
    <property type="match status" value="1"/>
</dbReference>
<evidence type="ECO:0000256" key="6">
    <source>
        <dbReference type="ARBA" id="ARBA00047941"/>
    </source>
</evidence>
<keyword evidence="2" id="KW-0949">S-adenosyl-L-methionine</keyword>
<evidence type="ECO:0000259" key="9">
    <source>
        <dbReference type="Pfam" id="PF13847"/>
    </source>
</evidence>
<evidence type="ECO:0000256" key="3">
    <source>
        <dbReference type="ARBA" id="ARBA00034487"/>
    </source>
</evidence>
<dbReference type="SUPFAM" id="SSF53335">
    <property type="entry name" value="S-adenosyl-L-methionine-dependent methyltransferases"/>
    <property type="match status" value="1"/>
</dbReference>
<dbReference type="Pfam" id="PF13847">
    <property type="entry name" value="Methyltransf_31"/>
    <property type="match status" value="1"/>
</dbReference>
<organism evidence="10">
    <name type="scientific">marine sediment metagenome</name>
    <dbReference type="NCBI Taxonomy" id="412755"/>
    <lineage>
        <taxon>unclassified sequences</taxon>
        <taxon>metagenomes</taxon>
        <taxon>ecological metagenomes</taxon>
    </lineage>
</organism>
<feature type="domain" description="Methyltransferase" evidence="9">
    <location>
        <begin position="71"/>
        <end position="217"/>
    </location>
</feature>
<comment type="catalytic activity">
    <reaction evidence="6">
        <text>arsenic triglutathione + [thioredoxin]-dithiol + S-adenosyl-L-methionine + 2 H2O = methylarsonous acid + [thioredoxin]-disulfide + 3 glutathione + S-adenosyl-L-homocysteine + H(+)</text>
        <dbReference type="Rhea" id="RHEA:69460"/>
        <dbReference type="Rhea" id="RHEA-COMP:10698"/>
        <dbReference type="Rhea" id="RHEA-COMP:10700"/>
        <dbReference type="ChEBI" id="CHEBI:15377"/>
        <dbReference type="ChEBI" id="CHEBI:15378"/>
        <dbReference type="ChEBI" id="CHEBI:17826"/>
        <dbReference type="ChEBI" id="CHEBI:29950"/>
        <dbReference type="ChEBI" id="CHEBI:50058"/>
        <dbReference type="ChEBI" id="CHEBI:57856"/>
        <dbReference type="ChEBI" id="CHEBI:57925"/>
        <dbReference type="ChEBI" id="CHEBI:59789"/>
        <dbReference type="ChEBI" id="CHEBI:183640"/>
        <dbReference type="EC" id="2.1.1.137"/>
    </reaction>
</comment>
<comment type="catalytic activity">
    <reaction evidence="7">
        <text>arsenic triglutathione + 2 [thioredoxin]-dithiol + 2 S-adenosyl-L-methionine + H2O = dimethylarsinous acid + 2 [thioredoxin]-disulfide + 3 glutathione + 2 S-adenosyl-L-homocysteine + 2 H(+)</text>
        <dbReference type="Rhea" id="RHEA:69464"/>
        <dbReference type="Rhea" id="RHEA-COMP:10698"/>
        <dbReference type="Rhea" id="RHEA-COMP:10700"/>
        <dbReference type="ChEBI" id="CHEBI:15377"/>
        <dbReference type="ChEBI" id="CHEBI:15378"/>
        <dbReference type="ChEBI" id="CHEBI:23808"/>
        <dbReference type="ChEBI" id="CHEBI:29950"/>
        <dbReference type="ChEBI" id="CHEBI:50058"/>
        <dbReference type="ChEBI" id="CHEBI:57856"/>
        <dbReference type="ChEBI" id="CHEBI:57925"/>
        <dbReference type="ChEBI" id="CHEBI:59789"/>
        <dbReference type="ChEBI" id="CHEBI:183640"/>
        <dbReference type="EC" id="2.1.1.137"/>
    </reaction>
</comment>
<evidence type="ECO:0000256" key="2">
    <source>
        <dbReference type="ARBA" id="ARBA00022691"/>
    </source>
</evidence>
<gene>
    <name evidence="10" type="ORF">LCGC14_1881080</name>
</gene>
<proteinExistence type="inferred from homology"/>
<evidence type="ECO:0000256" key="1">
    <source>
        <dbReference type="ARBA" id="ARBA00022679"/>
    </source>
</evidence>
<evidence type="ECO:0000256" key="7">
    <source>
        <dbReference type="ARBA" id="ARBA00047943"/>
    </source>
</evidence>
<dbReference type="EMBL" id="LAZR01019371">
    <property type="protein sequence ID" value="KKL92800.1"/>
    <property type="molecule type" value="Genomic_DNA"/>
</dbReference>
<dbReference type="InterPro" id="IPR026669">
    <property type="entry name" value="Arsenite_MeTrfase-like"/>
</dbReference>
<dbReference type="PANTHER" id="PTHR43675">
    <property type="entry name" value="ARSENITE METHYLTRANSFERASE"/>
    <property type="match status" value="1"/>
</dbReference>
<dbReference type="EC" id="2.1.1.137" evidence="4"/>
<keyword evidence="1" id="KW-0808">Transferase</keyword>
<comment type="catalytic activity">
    <reaction evidence="8">
        <text>arsenic triglutathione + 3 [thioredoxin]-dithiol + 3 S-adenosyl-L-methionine = trimethylarsine + 3 [thioredoxin]-disulfide + 3 glutathione + 3 S-adenosyl-L-homocysteine + 3 H(+)</text>
        <dbReference type="Rhea" id="RHEA:69432"/>
        <dbReference type="Rhea" id="RHEA-COMP:10698"/>
        <dbReference type="Rhea" id="RHEA-COMP:10700"/>
        <dbReference type="ChEBI" id="CHEBI:15378"/>
        <dbReference type="ChEBI" id="CHEBI:27130"/>
        <dbReference type="ChEBI" id="CHEBI:29950"/>
        <dbReference type="ChEBI" id="CHEBI:50058"/>
        <dbReference type="ChEBI" id="CHEBI:57856"/>
        <dbReference type="ChEBI" id="CHEBI:57925"/>
        <dbReference type="ChEBI" id="CHEBI:59789"/>
        <dbReference type="ChEBI" id="CHEBI:183640"/>
        <dbReference type="EC" id="2.1.1.137"/>
    </reaction>
</comment>
<name>A0A0F9IGA9_9ZZZZ</name>
<dbReference type="InterPro" id="IPR029063">
    <property type="entry name" value="SAM-dependent_MTases_sf"/>
</dbReference>
<dbReference type="Gene3D" id="3.40.50.150">
    <property type="entry name" value="Vaccinia Virus protein VP39"/>
    <property type="match status" value="1"/>
</dbReference>
<reference evidence="10" key="1">
    <citation type="journal article" date="2015" name="Nature">
        <title>Complex archaea that bridge the gap between prokaryotes and eukaryotes.</title>
        <authorList>
            <person name="Spang A."/>
            <person name="Saw J.H."/>
            <person name="Jorgensen S.L."/>
            <person name="Zaremba-Niedzwiedzka K."/>
            <person name="Martijn J."/>
            <person name="Lind A.E."/>
            <person name="van Eijk R."/>
            <person name="Schleper C."/>
            <person name="Guy L."/>
            <person name="Ettema T.J."/>
        </authorList>
    </citation>
    <scope>NUCLEOTIDE SEQUENCE</scope>
</reference>
<dbReference type="GO" id="GO:0030791">
    <property type="term" value="F:arsenite methyltransferase activity"/>
    <property type="evidence" value="ECO:0007669"/>
    <property type="project" value="UniProtKB-EC"/>
</dbReference>
<evidence type="ECO:0000256" key="8">
    <source>
        <dbReference type="ARBA" id="ARBA00048428"/>
    </source>
</evidence>
<evidence type="ECO:0000256" key="5">
    <source>
        <dbReference type="ARBA" id="ARBA00034545"/>
    </source>
</evidence>